<dbReference type="EMBL" id="UZAG01020479">
    <property type="protein sequence ID" value="VDO46875.1"/>
    <property type="molecule type" value="Genomic_DNA"/>
</dbReference>
<sequence>MRHCCNVVLHVLNLIEVSRFVDFAPLTALTKCKEGSSSRDTCNHSTILLTFLQERCSILFLSP</sequence>
<organism evidence="1 2">
    <name type="scientific">Brugia timori</name>
    <dbReference type="NCBI Taxonomy" id="42155"/>
    <lineage>
        <taxon>Eukaryota</taxon>
        <taxon>Metazoa</taxon>
        <taxon>Ecdysozoa</taxon>
        <taxon>Nematoda</taxon>
        <taxon>Chromadorea</taxon>
        <taxon>Rhabditida</taxon>
        <taxon>Spirurina</taxon>
        <taxon>Spiruromorpha</taxon>
        <taxon>Filarioidea</taxon>
        <taxon>Onchocercidae</taxon>
        <taxon>Brugia</taxon>
    </lineage>
</organism>
<protein>
    <submittedName>
        <fullName evidence="1">Uncharacterized protein</fullName>
    </submittedName>
</protein>
<evidence type="ECO:0000313" key="2">
    <source>
        <dbReference type="Proteomes" id="UP000280834"/>
    </source>
</evidence>
<gene>
    <name evidence="1" type="ORF">BTMF_LOCUS13802</name>
</gene>
<keyword evidence="2" id="KW-1185">Reference proteome</keyword>
<reference evidence="1 2" key="1">
    <citation type="submission" date="2018-11" db="EMBL/GenBank/DDBJ databases">
        <authorList>
            <consortium name="Pathogen Informatics"/>
        </authorList>
    </citation>
    <scope>NUCLEOTIDE SEQUENCE [LARGE SCALE GENOMIC DNA]</scope>
</reference>
<proteinExistence type="predicted"/>
<evidence type="ECO:0000313" key="1">
    <source>
        <dbReference type="EMBL" id="VDO46875.1"/>
    </source>
</evidence>
<dbReference type="AlphaFoldDB" id="A0A3P7ZC82"/>
<name>A0A3P7ZC82_9BILA</name>
<dbReference type="Proteomes" id="UP000280834">
    <property type="component" value="Unassembled WGS sequence"/>
</dbReference>
<accession>A0A3P7ZC82</accession>